<feature type="signal peptide" evidence="2">
    <location>
        <begin position="1"/>
        <end position="22"/>
    </location>
</feature>
<accession>A0A183D6R6</accession>
<reference evidence="4 5" key="2">
    <citation type="submission" date="2018-11" db="EMBL/GenBank/DDBJ databases">
        <authorList>
            <consortium name="Pathogen Informatics"/>
        </authorList>
    </citation>
    <scope>NUCLEOTIDE SEQUENCE [LARGE SCALE GENOMIC DNA]</scope>
</reference>
<organism evidence="6">
    <name type="scientific">Gongylonema pulchrum</name>
    <dbReference type="NCBI Taxonomy" id="637853"/>
    <lineage>
        <taxon>Eukaryota</taxon>
        <taxon>Metazoa</taxon>
        <taxon>Ecdysozoa</taxon>
        <taxon>Nematoda</taxon>
        <taxon>Chromadorea</taxon>
        <taxon>Rhabditida</taxon>
        <taxon>Spirurina</taxon>
        <taxon>Spiruromorpha</taxon>
        <taxon>Spiruroidea</taxon>
        <taxon>Gongylonematidae</taxon>
        <taxon>Gongylonema</taxon>
    </lineage>
</organism>
<name>A0A183D6R6_9BILA</name>
<evidence type="ECO:0000259" key="3">
    <source>
        <dbReference type="Pfam" id="PF07645"/>
    </source>
</evidence>
<protein>
    <submittedName>
        <fullName evidence="6">EGF-like domain-containing protein</fullName>
    </submittedName>
</protein>
<dbReference type="EMBL" id="UYRT01008281">
    <property type="protein sequence ID" value="VDK44656.1"/>
    <property type="molecule type" value="Genomic_DNA"/>
</dbReference>
<dbReference type="Pfam" id="PF07645">
    <property type="entry name" value="EGF_CA"/>
    <property type="match status" value="1"/>
</dbReference>
<evidence type="ECO:0000256" key="2">
    <source>
        <dbReference type="SAM" id="SignalP"/>
    </source>
</evidence>
<keyword evidence="2" id="KW-0732">Signal</keyword>
<dbReference type="Gene3D" id="2.10.25.10">
    <property type="entry name" value="Laminin"/>
    <property type="match status" value="1"/>
</dbReference>
<feature type="domain" description="NOTCH1 EGF-like calcium-binding" evidence="3">
    <location>
        <begin position="32"/>
        <end position="72"/>
    </location>
</feature>
<keyword evidence="1" id="KW-1015">Disulfide bond</keyword>
<evidence type="ECO:0000313" key="6">
    <source>
        <dbReference type="WBParaSite" id="GPUH_0000441401-mRNA-1"/>
    </source>
</evidence>
<evidence type="ECO:0000313" key="5">
    <source>
        <dbReference type="Proteomes" id="UP000271098"/>
    </source>
</evidence>
<dbReference type="OrthoDB" id="5823348at2759"/>
<dbReference type="InterPro" id="IPR049883">
    <property type="entry name" value="NOTCH1_EGF-like"/>
</dbReference>
<keyword evidence="5" id="KW-1185">Reference proteome</keyword>
<gene>
    <name evidence="4" type="ORF">GPUH_LOCUS4405</name>
</gene>
<proteinExistence type="predicted"/>
<feature type="chain" id="PRO_5043138615" evidence="2">
    <location>
        <begin position="23"/>
        <end position="118"/>
    </location>
</feature>
<sequence>MKARDVVSLLVLTIKCASIVFAQSVYGIHQFECRVDDPLSCDQAKNEVCTFRDGRYSCECPQGVSRTSNGRCIVVNECADPRLNECHEKAKCIDQVRNYSDFCLKTFIPTKKISLLQA</sequence>
<reference evidence="6" key="1">
    <citation type="submission" date="2016-06" db="UniProtKB">
        <authorList>
            <consortium name="WormBaseParasite"/>
        </authorList>
    </citation>
    <scope>IDENTIFICATION</scope>
</reference>
<evidence type="ECO:0000313" key="4">
    <source>
        <dbReference type="EMBL" id="VDK44656.1"/>
    </source>
</evidence>
<dbReference type="AlphaFoldDB" id="A0A183D6R6"/>
<dbReference type="Proteomes" id="UP000271098">
    <property type="component" value="Unassembled WGS sequence"/>
</dbReference>
<evidence type="ECO:0000256" key="1">
    <source>
        <dbReference type="ARBA" id="ARBA00023157"/>
    </source>
</evidence>
<dbReference type="WBParaSite" id="GPUH_0000441401-mRNA-1">
    <property type="protein sequence ID" value="GPUH_0000441401-mRNA-1"/>
    <property type="gene ID" value="GPUH_0000441401"/>
</dbReference>